<name>A0ABS9VPY7_9SPHN</name>
<proteinExistence type="inferred from homology"/>
<comment type="caution">
    <text evidence="7">The sequence shown here is derived from an EMBL/GenBank/DDBJ whole genome shotgun (WGS) entry which is preliminary data.</text>
</comment>
<dbReference type="InterPro" id="IPR023801">
    <property type="entry name" value="His_deacetylse_dom"/>
</dbReference>
<keyword evidence="3" id="KW-0479">Metal-binding</keyword>
<dbReference type="PRINTS" id="PR01270">
    <property type="entry name" value="HDASUPER"/>
</dbReference>
<evidence type="ECO:0000313" key="7">
    <source>
        <dbReference type="EMBL" id="MCH8617045.1"/>
    </source>
</evidence>
<dbReference type="RefSeq" id="WP_241447920.1">
    <property type="nucleotide sequence ID" value="NZ_JAKZHW010000002.1"/>
</dbReference>
<evidence type="ECO:0000256" key="5">
    <source>
        <dbReference type="ARBA" id="ARBA00022833"/>
    </source>
</evidence>
<evidence type="ECO:0000259" key="6">
    <source>
        <dbReference type="Pfam" id="PF00850"/>
    </source>
</evidence>
<evidence type="ECO:0000313" key="8">
    <source>
        <dbReference type="Proteomes" id="UP001203058"/>
    </source>
</evidence>
<dbReference type="PANTHER" id="PTHR10625:SF17">
    <property type="entry name" value="HISTONE DEACETYLASE 8"/>
    <property type="match status" value="1"/>
</dbReference>
<keyword evidence="5" id="KW-0862">Zinc</keyword>
<protein>
    <submittedName>
        <fullName evidence="7">Histone deacetylase family protein</fullName>
    </submittedName>
</protein>
<gene>
    <name evidence="7" type="ORF">LZ016_13165</name>
</gene>
<comment type="similarity">
    <text evidence="2">Belongs to the histone deacetylase family.</text>
</comment>
<dbReference type="InterPro" id="IPR037138">
    <property type="entry name" value="His_deacetylse_dom_sf"/>
</dbReference>
<accession>A0ABS9VPY7</accession>
<feature type="domain" description="Histone deacetylase" evidence="6">
    <location>
        <begin position="31"/>
        <end position="331"/>
    </location>
</feature>
<evidence type="ECO:0000256" key="3">
    <source>
        <dbReference type="ARBA" id="ARBA00022723"/>
    </source>
</evidence>
<dbReference type="SUPFAM" id="SSF52768">
    <property type="entry name" value="Arginase/deacetylase"/>
    <property type="match status" value="1"/>
</dbReference>
<dbReference type="PANTHER" id="PTHR10625">
    <property type="entry name" value="HISTONE DEACETYLASE HDAC1-RELATED"/>
    <property type="match status" value="1"/>
</dbReference>
<dbReference type="Pfam" id="PF00850">
    <property type="entry name" value="Hist_deacetyl"/>
    <property type="match status" value="1"/>
</dbReference>
<reference evidence="7 8" key="1">
    <citation type="submission" date="2022-03" db="EMBL/GenBank/DDBJ databases">
        <authorList>
            <person name="Jo J.-H."/>
            <person name="Im W.-T."/>
        </authorList>
    </citation>
    <scope>NUCLEOTIDE SEQUENCE [LARGE SCALE GENOMIC DNA]</scope>
    <source>
        <strain evidence="7 8">SM33</strain>
    </source>
</reference>
<evidence type="ECO:0000256" key="4">
    <source>
        <dbReference type="ARBA" id="ARBA00022801"/>
    </source>
</evidence>
<dbReference type="InterPro" id="IPR023696">
    <property type="entry name" value="Ureohydrolase_dom_sf"/>
</dbReference>
<keyword evidence="8" id="KW-1185">Reference proteome</keyword>
<dbReference type="Proteomes" id="UP001203058">
    <property type="component" value="Unassembled WGS sequence"/>
</dbReference>
<evidence type="ECO:0000256" key="1">
    <source>
        <dbReference type="ARBA" id="ARBA00001947"/>
    </source>
</evidence>
<sequence length="334" mass="36492">MKCFWDDRQRAHVPASEFFNGAMHPAAEHEGRVEAILKAIGSTQAPGDLGLDPLLRVHSQDYLDFLRMAHDQWLAAGREGDALPYTFPVVKRRPLKLQRIDALLGQYSFDTSTPIGPGTWEASYWAAQTALAATNSVLGGERTAFAFCRPPGHHCGADYLGGYSYLSNAAIAAEHAVAAGRKRVAILDVDYHHGNGTQDIFYERGDVLYVSIHADPVMDYPYYWGHADERGQGTGEGANLNFPLPRGTEWSSYEGALAMAVEAIGRHAPDLLIVSYGADTYEGDPISYFKLRTTDYAPMARTIAKLGLPTVVVMEGGYAVDALGANVSEFLSRF</sequence>
<comment type="cofactor">
    <cofactor evidence="1">
        <name>Zn(2+)</name>
        <dbReference type="ChEBI" id="CHEBI:29105"/>
    </cofactor>
</comment>
<dbReference type="CDD" id="cd10001">
    <property type="entry name" value="HDAC_classII_APAH"/>
    <property type="match status" value="1"/>
</dbReference>
<organism evidence="7 8">
    <name type="scientific">Sphingomonas telluris</name>
    <dbReference type="NCBI Taxonomy" id="2907998"/>
    <lineage>
        <taxon>Bacteria</taxon>
        <taxon>Pseudomonadati</taxon>
        <taxon>Pseudomonadota</taxon>
        <taxon>Alphaproteobacteria</taxon>
        <taxon>Sphingomonadales</taxon>
        <taxon>Sphingomonadaceae</taxon>
        <taxon>Sphingomonas</taxon>
    </lineage>
</organism>
<dbReference type="EMBL" id="JAKZHW010000002">
    <property type="protein sequence ID" value="MCH8617045.1"/>
    <property type="molecule type" value="Genomic_DNA"/>
</dbReference>
<keyword evidence="4" id="KW-0378">Hydrolase</keyword>
<evidence type="ECO:0000256" key="2">
    <source>
        <dbReference type="ARBA" id="ARBA00005947"/>
    </source>
</evidence>
<dbReference type="InterPro" id="IPR000286">
    <property type="entry name" value="HDACs"/>
</dbReference>
<dbReference type="Gene3D" id="3.40.800.20">
    <property type="entry name" value="Histone deacetylase domain"/>
    <property type="match status" value="1"/>
</dbReference>